<dbReference type="EMBL" id="LYMM01000040">
    <property type="protein sequence ID" value="PNU04151.1"/>
    <property type="molecule type" value="Genomic_DNA"/>
</dbReference>
<sequence>MSLADFVSLPPAKKAAGNKYGAKKTRCAAGHIHDSASEAARCYELTMLERAGAICGLEQQPEFRFAVAGRPVMLENGQQARLRADFAYIEGGRKVVEDRKGMIVRDFPLRWALARALWPEIDFRVTKK</sequence>
<evidence type="ECO:0000313" key="1">
    <source>
        <dbReference type="EMBL" id="PNU04151.1"/>
    </source>
</evidence>
<dbReference type="InterPro" id="IPR009414">
    <property type="entry name" value="DUF1064"/>
</dbReference>
<dbReference type="Pfam" id="PF06356">
    <property type="entry name" value="DUF1064"/>
    <property type="match status" value="1"/>
</dbReference>
<proteinExistence type="predicted"/>
<evidence type="ECO:0000313" key="2">
    <source>
        <dbReference type="Proteomes" id="UP000236327"/>
    </source>
</evidence>
<organism evidence="1 2">
    <name type="scientific">Novosphingobium guangzhouense</name>
    <dbReference type="NCBI Taxonomy" id="1850347"/>
    <lineage>
        <taxon>Bacteria</taxon>
        <taxon>Pseudomonadati</taxon>
        <taxon>Pseudomonadota</taxon>
        <taxon>Alphaproteobacteria</taxon>
        <taxon>Sphingomonadales</taxon>
        <taxon>Sphingomonadaceae</taxon>
        <taxon>Novosphingobium</taxon>
    </lineage>
</organism>
<reference evidence="1 2" key="1">
    <citation type="submission" date="2016-05" db="EMBL/GenBank/DDBJ databases">
        <title>Complete genome sequence of Novosphingobium guangzhouense SA925(T).</title>
        <authorList>
            <person name="Sha S."/>
        </authorList>
    </citation>
    <scope>NUCLEOTIDE SEQUENCE [LARGE SCALE GENOMIC DNA]</scope>
    <source>
        <strain evidence="1 2">SA925</strain>
    </source>
</reference>
<protein>
    <submittedName>
        <fullName evidence="1">DUF1064 domain-containing protein</fullName>
    </submittedName>
</protein>
<name>A0A2K2FZE1_9SPHN</name>
<keyword evidence="2" id="KW-1185">Reference proteome</keyword>
<comment type="caution">
    <text evidence="1">The sequence shown here is derived from an EMBL/GenBank/DDBJ whole genome shotgun (WGS) entry which is preliminary data.</text>
</comment>
<accession>A0A2K2FZE1</accession>
<gene>
    <name evidence="1" type="ORF">A8V01_04805</name>
</gene>
<dbReference type="Proteomes" id="UP000236327">
    <property type="component" value="Unassembled WGS sequence"/>
</dbReference>
<dbReference type="AlphaFoldDB" id="A0A2K2FZE1"/>